<dbReference type="CDD" id="cd23705">
    <property type="entry name" value="Flattop"/>
    <property type="match status" value="1"/>
</dbReference>
<comment type="caution">
    <text evidence="4">The sequence shown here is derived from an EMBL/GenBank/DDBJ whole genome shotgun (WGS) entry which is preliminary data.</text>
</comment>
<comment type="similarity">
    <text evidence="1">Belongs to the Flattop family.</text>
</comment>
<gene>
    <name evidence="4" type="ORF">AWC38_SpisGene9551</name>
</gene>
<dbReference type="STRING" id="50429.A0A2B4S9S5"/>
<evidence type="ECO:0000256" key="3">
    <source>
        <dbReference type="SAM" id="MobiDB-lite"/>
    </source>
</evidence>
<keyword evidence="5" id="KW-1185">Reference proteome</keyword>
<evidence type="ECO:0000313" key="5">
    <source>
        <dbReference type="Proteomes" id="UP000225706"/>
    </source>
</evidence>
<evidence type="ECO:0000313" key="4">
    <source>
        <dbReference type="EMBL" id="PFX25783.1"/>
    </source>
</evidence>
<feature type="region of interest" description="Disordered" evidence="3">
    <location>
        <begin position="31"/>
        <end position="182"/>
    </location>
</feature>
<protein>
    <recommendedName>
        <fullName evidence="2">Cilia- and flagella-associated protein 126</fullName>
    </recommendedName>
</protein>
<feature type="compositionally biased region" description="Basic and acidic residues" evidence="3">
    <location>
        <begin position="102"/>
        <end position="112"/>
    </location>
</feature>
<dbReference type="InterPro" id="IPR038797">
    <property type="entry name" value="Fltp"/>
</dbReference>
<sequence length="182" mass="20248">MSTHFSANQYEKEFAARRLQNWEIPKRFKERPSTFEGFTQPISNDQGHILPGIPRSSKSPWGEFVGTWEMKKPPLKTKTIKTNAISTSMQKETEPPARTPSPKKEETADKARTPTPQPEEVWTPSPQEGKTSPRPPSQSSQCKKSPSPVVAKTPEPAAPSPVKSRTEENGPPKNVVMFSDPA</sequence>
<dbReference type="Pfam" id="PF22611">
    <property type="entry name" value="CFAP126"/>
    <property type="match status" value="1"/>
</dbReference>
<evidence type="ECO:0000256" key="1">
    <source>
        <dbReference type="ARBA" id="ARBA00009887"/>
    </source>
</evidence>
<dbReference type="PANTHER" id="PTHR34639">
    <property type="entry name" value="PROTEIN FLATTOP"/>
    <property type="match status" value="1"/>
</dbReference>
<dbReference type="AlphaFoldDB" id="A0A2B4S9S5"/>
<name>A0A2B4S9S5_STYPI</name>
<dbReference type="PANTHER" id="PTHR34639:SF1">
    <property type="entry name" value="PROTEIN FLATTOP"/>
    <property type="match status" value="1"/>
</dbReference>
<accession>A0A2B4S9S5</accession>
<proteinExistence type="inferred from homology"/>
<feature type="compositionally biased region" description="Polar residues" evidence="3">
    <location>
        <begin position="36"/>
        <end position="46"/>
    </location>
</feature>
<dbReference type="GO" id="GO:0044782">
    <property type="term" value="P:cilium organization"/>
    <property type="evidence" value="ECO:0007669"/>
    <property type="project" value="TreeGrafter"/>
</dbReference>
<reference evidence="5" key="1">
    <citation type="journal article" date="2017" name="bioRxiv">
        <title>Comparative analysis of the genomes of Stylophora pistillata and Acropora digitifera provides evidence for extensive differences between species of corals.</title>
        <authorList>
            <person name="Voolstra C.R."/>
            <person name="Li Y."/>
            <person name="Liew Y.J."/>
            <person name="Baumgarten S."/>
            <person name="Zoccola D."/>
            <person name="Flot J.-F."/>
            <person name="Tambutte S."/>
            <person name="Allemand D."/>
            <person name="Aranda M."/>
        </authorList>
    </citation>
    <scope>NUCLEOTIDE SEQUENCE [LARGE SCALE GENOMIC DNA]</scope>
</reference>
<dbReference type="GO" id="GO:0036064">
    <property type="term" value="C:ciliary basal body"/>
    <property type="evidence" value="ECO:0007669"/>
    <property type="project" value="TreeGrafter"/>
</dbReference>
<dbReference type="EMBL" id="LSMT01000142">
    <property type="protein sequence ID" value="PFX25783.1"/>
    <property type="molecule type" value="Genomic_DNA"/>
</dbReference>
<dbReference type="OrthoDB" id="521617at2759"/>
<dbReference type="Proteomes" id="UP000225706">
    <property type="component" value="Unassembled WGS sequence"/>
</dbReference>
<feature type="compositionally biased region" description="Low complexity" evidence="3">
    <location>
        <begin position="137"/>
        <end position="148"/>
    </location>
</feature>
<evidence type="ECO:0000256" key="2">
    <source>
        <dbReference type="ARBA" id="ARBA00033306"/>
    </source>
</evidence>
<organism evidence="4 5">
    <name type="scientific">Stylophora pistillata</name>
    <name type="common">Smooth cauliflower coral</name>
    <dbReference type="NCBI Taxonomy" id="50429"/>
    <lineage>
        <taxon>Eukaryota</taxon>
        <taxon>Metazoa</taxon>
        <taxon>Cnidaria</taxon>
        <taxon>Anthozoa</taxon>
        <taxon>Hexacorallia</taxon>
        <taxon>Scleractinia</taxon>
        <taxon>Astrocoeniina</taxon>
        <taxon>Pocilloporidae</taxon>
        <taxon>Stylophora</taxon>
    </lineage>
</organism>